<organism evidence="2 3">
    <name type="scientific">Nitrolancea hollandica Lb</name>
    <dbReference type="NCBI Taxonomy" id="1129897"/>
    <lineage>
        <taxon>Bacteria</taxon>
        <taxon>Pseudomonadati</taxon>
        <taxon>Thermomicrobiota</taxon>
        <taxon>Thermomicrobia</taxon>
        <taxon>Sphaerobacterales</taxon>
        <taxon>Sphaerobacterineae</taxon>
        <taxon>Sphaerobacteraceae</taxon>
        <taxon>Nitrolancea</taxon>
    </lineage>
</organism>
<dbReference type="Pfam" id="PF04020">
    <property type="entry name" value="Phage_holin_4_2"/>
    <property type="match status" value="1"/>
</dbReference>
<proteinExistence type="predicted"/>
<dbReference type="PANTHER" id="PTHR37309">
    <property type="entry name" value="SLR0284 PROTEIN"/>
    <property type="match status" value="1"/>
</dbReference>
<dbReference type="EMBL" id="CAGS01000244">
    <property type="protein sequence ID" value="CCF84182.1"/>
    <property type="molecule type" value="Genomic_DNA"/>
</dbReference>
<comment type="caution">
    <text evidence="2">The sequence shown here is derived from an EMBL/GenBank/DDBJ whole genome shotgun (WGS) entry which is preliminary data.</text>
</comment>
<dbReference type="AlphaFoldDB" id="I4EHM0"/>
<dbReference type="RefSeq" id="WP_008478149.1">
    <property type="nucleotide sequence ID" value="NZ_CAGS01000244.1"/>
</dbReference>
<dbReference type="PANTHER" id="PTHR37309:SF1">
    <property type="entry name" value="SLR0284 PROTEIN"/>
    <property type="match status" value="1"/>
</dbReference>
<evidence type="ECO:0008006" key="4">
    <source>
        <dbReference type="Google" id="ProtNLM"/>
    </source>
</evidence>
<accession>I4EHM0</accession>
<protein>
    <recommendedName>
        <fullName evidence="4">Phage holin family protein</fullName>
    </recommendedName>
</protein>
<dbReference type="InterPro" id="IPR007165">
    <property type="entry name" value="Phage_holin_4_2"/>
</dbReference>
<feature type="transmembrane region" description="Helical" evidence="1">
    <location>
        <begin position="59"/>
        <end position="79"/>
    </location>
</feature>
<evidence type="ECO:0000256" key="1">
    <source>
        <dbReference type="SAM" id="Phobius"/>
    </source>
</evidence>
<dbReference type="Proteomes" id="UP000004221">
    <property type="component" value="Unassembled WGS sequence"/>
</dbReference>
<feature type="transmembrane region" description="Helical" evidence="1">
    <location>
        <begin position="33"/>
        <end position="52"/>
    </location>
</feature>
<evidence type="ECO:0000313" key="3">
    <source>
        <dbReference type="Proteomes" id="UP000004221"/>
    </source>
</evidence>
<sequence>MLRVLVHLVANGLALVLLAQVLPEQVSYATNESIVIFAIILGLLNAVLRPLLQLITLPLSCLTLGLFAFVVNAVVFYLAARLSVGVEMTALGALIGSVAVTILTGLLYQVFRRDSS</sequence>
<keyword evidence="3" id="KW-1185">Reference proteome</keyword>
<gene>
    <name evidence="2" type="ORF">NITHO_3180001</name>
</gene>
<keyword evidence="1" id="KW-0812">Transmembrane</keyword>
<feature type="transmembrane region" description="Helical" evidence="1">
    <location>
        <begin position="91"/>
        <end position="111"/>
    </location>
</feature>
<dbReference type="OrthoDB" id="516102at2"/>
<name>I4EHM0_9BACT</name>
<keyword evidence="1" id="KW-0472">Membrane</keyword>
<reference evidence="2 3" key="1">
    <citation type="journal article" date="2012" name="ISME J.">
        <title>Nitrification expanded: discovery, physiology and genomics of a nitrite-oxidizing bacterium from the phylum Chloroflexi.</title>
        <authorList>
            <person name="Sorokin D.Y."/>
            <person name="Lucker S."/>
            <person name="Vejmelkova D."/>
            <person name="Kostrikina N.A."/>
            <person name="Kleerebezem R."/>
            <person name="Rijpstra W.I."/>
            <person name="Damste J.S."/>
            <person name="Le Paslier D."/>
            <person name="Muyzer G."/>
            <person name="Wagner M."/>
            <person name="van Loosdrecht M.C."/>
            <person name="Daims H."/>
        </authorList>
    </citation>
    <scope>NUCLEOTIDE SEQUENCE [LARGE SCALE GENOMIC DNA]</scope>
    <source>
        <strain evidence="3">none</strain>
    </source>
</reference>
<keyword evidence="1" id="KW-1133">Transmembrane helix</keyword>
<evidence type="ECO:0000313" key="2">
    <source>
        <dbReference type="EMBL" id="CCF84182.1"/>
    </source>
</evidence>